<sequence>MFNMKKGIIPDIAHNAISTLYSNMFEYWTFNKVNNLRLIKLDIIIFFY</sequence>
<evidence type="ECO:0000313" key="1">
    <source>
        <dbReference type="EMBL" id="KGG06958.1"/>
    </source>
</evidence>
<name>A0A0A2AYM5_PROMR</name>
<dbReference type="Proteomes" id="UP000030481">
    <property type="component" value="Unassembled WGS sequence"/>
</dbReference>
<dbReference type="EMBL" id="JNAR01000016">
    <property type="protein sequence ID" value="KGG06958.1"/>
    <property type="molecule type" value="Genomic_DNA"/>
</dbReference>
<evidence type="ECO:0000313" key="2">
    <source>
        <dbReference type="Proteomes" id="UP000030481"/>
    </source>
</evidence>
<reference evidence="2" key="1">
    <citation type="journal article" date="2014" name="Sci. Data">
        <title>Genomes of diverse isolates of the marine cyanobacterium Prochlorococcus.</title>
        <authorList>
            <person name="Biller S."/>
            <person name="Berube P."/>
            <person name="Thompson J."/>
            <person name="Kelly L."/>
            <person name="Roggensack S."/>
            <person name="Awad L."/>
            <person name="Roache-Johnson K."/>
            <person name="Ding H."/>
            <person name="Giovannoni S.J."/>
            <person name="Moore L.R."/>
            <person name="Chisholm S.W."/>
        </authorList>
    </citation>
    <scope>NUCLEOTIDE SEQUENCE [LARGE SCALE GENOMIC DNA]</scope>
</reference>
<comment type="caution">
    <text evidence="1">The sequence shown here is derived from an EMBL/GenBank/DDBJ whole genome shotgun (WGS) entry which is preliminary data.</text>
</comment>
<accession>A0A0A2AYM5</accession>
<organism evidence="1 2">
    <name type="scientific">Prochlorococcus marinus str. MIT 9401</name>
    <dbReference type="NCBI Taxonomy" id="167551"/>
    <lineage>
        <taxon>Bacteria</taxon>
        <taxon>Bacillati</taxon>
        <taxon>Cyanobacteriota</taxon>
        <taxon>Cyanophyceae</taxon>
        <taxon>Synechococcales</taxon>
        <taxon>Prochlorococcaceae</taxon>
        <taxon>Prochlorococcus</taxon>
    </lineage>
</organism>
<gene>
    <name evidence="1" type="ORF">EV01_1290</name>
</gene>
<dbReference type="AlphaFoldDB" id="A0A0A2AYM5"/>
<proteinExistence type="predicted"/>
<protein>
    <submittedName>
        <fullName evidence="1">Uncharacterized protein</fullName>
    </submittedName>
</protein>